<evidence type="ECO:0000313" key="2">
    <source>
        <dbReference type="EMBL" id="OGZ66545.1"/>
    </source>
</evidence>
<dbReference type="PROSITE" id="PS51459">
    <property type="entry name" value="FIDO"/>
    <property type="match status" value="1"/>
</dbReference>
<dbReference type="GO" id="GO:0016301">
    <property type="term" value="F:kinase activity"/>
    <property type="evidence" value="ECO:0007669"/>
    <property type="project" value="InterPro"/>
</dbReference>
<accession>A0A1G2HVR0</accession>
<gene>
    <name evidence="2" type="ORF">A2822_01335</name>
</gene>
<feature type="domain" description="Fido" evidence="1">
    <location>
        <begin position="5"/>
        <end position="123"/>
    </location>
</feature>
<organism evidence="2 3">
    <name type="scientific">Candidatus Staskawiczbacteria bacterium RIFCSPHIGHO2_01_FULL_41_41</name>
    <dbReference type="NCBI Taxonomy" id="1802203"/>
    <lineage>
        <taxon>Bacteria</taxon>
        <taxon>Candidatus Staskawicziibacteriota</taxon>
    </lineage>
</organism>
<name>A0A1G2HVR0_9BACT</name>
<dbReference type="InterPro" id="IPR006440">
    <property type="entry name" value="Doc"/>
</dbReference>
<dbReference type="NCBIfam" id="TIGR01550">
    <property type="entry name" value="DOC_P1"/>
    <property type="match status" value="1"/>
</dbReference>
<dbReference type="InterPro" id="IPR053737">
    <property type="entry name" value="Type_II_TA_Toxin"/>
</dbReference>
<dbReference type="PIRSF" id="PIRSF018297">
    <property type="entry name" value="Doc"/>
    <property type="match status" value="1"/>
</dbReference>
<comment type="caution">
    <text evidence="2">The sequence shown here is derived from an EMBL/GenBank/DDBJ whole genome shotgun (WGS) entry which is preliminary data.</text>
</comment>
<reference evidence="2 3" key="1">
    <citation type="journal article" date="2016" name="Nat. Commun.">
        <title>Thousands of microbial genomes shed light on interconnected biogeochemical processes in an aquifer system.</title>
        <authorList>
            <person name="Anantharaman K."/>
            <person name="Brown C.T."/>
            <person name="Hug L.A."/>
            <person name="Sharon I."/>
            <person name="Castelle C.J."/>
            <person name="Probst A.J."/>
            <person name="Thomas B.C."/>
            <person name="Singh A."/>
            <person name="Wilkins M.J."/>
            <person name="Karaoz U."/>
            <person name="Brodie E.L."/>
            <person name="Williams K.H."/>
            <person name="Hubbard S.S."/>
            <person name="Banfield J.F."/>
        </authorList>
    </citation>
    <scope>NUCLEOTIDE SEQUENCE [LARGE SCALE GENOMIC DNA]</scope>
</reference>
<dbReference type="SUPFAM" id="SSF140931">
    <property type="entry name" value="Fic-like"/>
    <property type="match status" value="1"/>
</dbReference>
<dbReference type="InterPro" id="IPR036597">
    <property type="entry name" value="Fido-like_dom_sf"/>
</dbReference>
<evidence type="ECO:0000259" key="1">
    <source>
        <dbReference type="PROSITE" id="PS51459"/>
    </source>
</evidence>
<dbReference type="InterPro" id="IPR003812">
    <property type="entry name" value="Fido"/>
</dbReference>
<protein>
    <recommendedName>
        <fullName evidence="1">Fido domain-containing protein</fullName>
    </recommendedName>
</protein>
<proteinExistence type="predicted"/>
<dbReference type="Proteomes" id="UP000178774">
    <property type="component" value="Unassembled WGS sequence"/>
</dbReference>
<dbReference type="PANTHER" id="PTHR39426">
    <property type="entry name" value="HOMOLOGY TO DEATH-ON-CURING PROTEIN OF PHAGE P1"/>
    <property type="match status" value="1"/>
</dbReference>
<evidence type="ECO:0000313" key="3">
    <source>
        <dbReference type="Proteomes" id="UP000178774"/>
    </source>
</evidence>
<dbReference type="EMBL" id="MHOP01000004">
    <property type="protein sequence ID" value="OGZ66545.1"/>
    <property type="molecule type" value="Genomic_DNA"/>
</dbReference>
<sequence>MVHYLGVEEILLIHSLIIDETGGSHGVRDRHALQSLAESPRQSAFGNELYPTLFHKAAVYVRNIIHFHPFVDGNKRSAMTTASIFLEENDFVVTAIEGEIEEFALRVGAQKMEINEIAVWLKRHSKKAETKEKI</sequence>
<dbReference type="Gene3D" id="1.20.120.1870">
    <property type="entry name" value="Fic/DOC protein, Fido domain"/>
    <property type="match status" value="1"/>
</dbReference>
<dbReference type="Pfam" id="PF02661">
    <property type="entry name" value="Fic"/>
    <property type="match status" value="1"/>
</dbReference>
<dbReference type="PANTHER" id="PTHR39426:SF1">
    <property type="entry name" value="HOMOLOGY TO DEATH-ON-CURING PROTEIN OF PHAGE P1"/>
    <property type="match status" value="1"/>
</dbReference>
<dbReference type="AlphaFoldDB" id="A0A1G2HVR0"/>